<feature type="signal peptide" evidence="1">
    <location>
        <begin position="1"/>
        <end position="17"/>
    </location>
</feature>
<dbReference type="SUPFAM" id="SSF50156">
    <property type="entry name" value="PDZ domain-like"/>
    <property type="match status" value="1"/>
</dbReference>
<reference evidence="2 3" key="1">
    <citation type="journal article" date="2018" name="ISME J.">
        <title>A methanotrophic archaeon couples anaerobic oxidation of methane to Fe(III) reduction.</title>
        <authorList>
            <person name="Cai C."/>
            <person name="Leu A.O."/>
            <person name="Xie G.J."/>
            <person name="Guo J."/>
            <person name="Feng Y."/>
            <person name="Zhao J.X."/>
            <person name="Tyson G.W."/>
            <person name="Yuan Z."/>
            <person name="Hu S."/>
        </authorList>
    </citation>
    <scope>NUCLEOTIDE SEQUENCE [LARGE SCALE GENOMIC DNA]</scope>
    <source>
        <strain evidence="2">FeB_12</strain>
    </source>
</reference>
<keyword evidence="1" id="KW-0732">Signal</keyword>
<gene>
    <name evidence="2" type="ORF">C3F09_03995</name>
</gene>
<organism evidence="2 3">
    <name type="scientific">candidate division GN15 bacterium</name>
    <dbReference type="NCBI Taxonomy" id="2072418"/>
    <lineage>
        <taxon>Bacteria</taxon>
        <taxon>candidate division GN15</taxon>
    </lineage>
</organism>
<dbReference type="AlphaFoldDB" id="A0A855X2Q6"/>
<dbReference type="Proteomes" id="UP000250918">
    <property type="component" value="Unassembled WGS sequence"/>
</dbReference>
<comment type="caution">
    <text evidence="2">The sequence shown here is derived from an EMBL/GenBank/DDBJ whole genome shotgun (WGS) entry which is preliminary data.</text>
</comment>
<dbReference type="InterPro" id="IPR036034">
    <property type="entry name" value="PDZ_sf"/>
</dbReference>
<feature type="chain" id="PRO_5033051892" description="PDZ domain-containing protein" evidence="1">
    <location>
        <begin position="18"/>
        <end position="336"/>
    </location>
</feature>
<name>A0A855X2Q6_9BACT</name>
<feature type="non-terminal residue" evidence="2">
    <location>
        <position position="336"/>
    </location>
</feature>
<proteinExistence type="predicted"/>
<evidence type="ECO:0000313" key="2">
    <source>
        <dbReference type="EMBL" id="PWB74365.1"/>
    </source>
</evidence>
<accession>A0A855X2Q6</accession>
<evidence type="ECO:0008006" key="4">
    <source>
        <dbReference type="Google" id="ProtNLM"/>
    </source>
</evidence>
<evidence type="ECO:0000313" key="3">
    <source>
        <dbReference type="Proteomes" id="UP000250918"/>
    </source>
</evidence>
<evidence type="ECO:0000256" key="1">
    <source>
        <dbReference type="SAM" id="SignalP"/>
    </source>
</evidence>
<sequence length="336" mass="37057">MRFSFPAVFLVTCGALAFGQAEPPTSQVVSTLPTITVNDQAVSLQAGLYPNLYPTTPVADDIGWVVRTDSSLVRFVQRSADSIFVALSDYSGIAWREESLLMYFVRYYPSPGSADPLIIPVGGVRVGALSEAIPAGAVLKLELIYQMAQRMLLQGLLPDAPTYSLLSNHELMQPTPLRRDNLAFLLALAVSNRILGPDSTYLAYQSPFWKRHLLGREIFDQYLYHDWKLSQDRPLTRWLAEEVADSKLVEVTDITPDQAQLVSAGRRPVIEGVPSTGRLGFSVRIGSGSQLIVDNIDNSRTGYRCGLRAGDVIRTVDGKKPGSQKQLIEMILDQID</sequence>
<dbReference type="EMBL" id="PQAP01000034">
    <property type="protein sequence ID" value="PWB74365.1"/>
    <property type="molecule type" value="Genomic_DNA"/>
</dbReference>
<protein>
    <recommendedName>
        <fullName evidence="4">PDZ domain-containing protein</fullName>
    </recommendedName>
</protein>